<evidence type="ECO:0000313" key="2">
    <source>
        <dbReference type="Proteomes" id="UP000198657"/>
    </source>
</evidence>
<keyword evidence="2" id="KW-1185">Reference proteome</keyword>
<protein>
    <submittedName>
        <fullName evidence="1">Uncharacterized protein</fullName>
    </submittedName>
</protein>
<dbReference type="STRING" id="604089.SAMN04487942_0061"/>
<proteinExistence type="predicted"/>
<dbReference type="PROSITE" id="PS51257">
    <property type="entry name" value="PROKAR_LIPOPROTEIN"/>
    <property type="match status" value="1"/>
</dbReference>
<gene>
    <name evidence="1" type="ORF">SAMN04487942_0061</name>
</gene>
<dbReference type="EMBL" id="FODN01000011">
    <property type="protein sequence ID" value="SEO66045.1"/>
    <property type="molecule type" value="Genomic_DNA"/>
</dbReference>
<accession>A0A1H8RI11</accession>
<sequence length="173" mass="19912">MKKITLFLVFIGMMALQSCEVTEVYDDVDNDTISEAFELRNVDFGYNLDEGYFISRNFNSTIGSNIYSSDVVLMYRLIGVTNSNAPIWQSIPRTIFNSRGELDYDFDFSKEDFIIRVDGSYDLELTPQYLDNQTFRIVIVPASLINSIDKDNYEAVISTLKINESQIQKINFN</sequence>
<reference evidence="2" key="1">
    <citation type="submission" date="2016-10" db="EMBL/GenBank/DDBJ databases">
        <authorList>
            <person name="Varghese N."/>
            <person name="Submissions S."/>
        </authorList>
    </citation>
    <scope>NUCLEOTIDE SEQUENCE [LARGE SCALE GENOMIC DNA]</scope>
    <source>
        <strain evidence="2">CGMCC 1.8704</strain>
    </source>
</reference>
<name>A0A1H8RI11_9FLAO</name>
<dbReference type="OrthoDB" id="1524444at2"/>
<dbReference type="AlphaFoldDB" id="A0A1H8RI11"/>
<dbReference type="Proteomes" id="UP000198657">
    <property type="component" value="Unassembled WGS sequence"/>
</dbReference>
<dbReference type="RefSeq" id="WP_091174106.1">
    <property type="nucleotide sequence ID" value="NZ_CBCSFM010000006.1"/>
</dbReference>
<organism evidence="1 2">
    <name type="scientific">Flavobacterium sinopsychrotolerans</name>
    <dbReference type="NCBI Taxonomy" id="604089"/>
    <lineage>
        <taxon>Bacteria</taxon>
        <taxon>Pseudomonadati</taxon>
        <taxon>Bacteroidota</taxon>
        <taxon>Flavobacteriia</taxon>
        <taxon>Flavobacteriales</taxon>
        <taxon>Flavobacteriaceae</taxon>
        <taxon>Flavobacterium</taxon>
    </lineage>
</organism>
<evidence type="ECO:0000313" key="1">
    <source>
        <dbReference type="EMBL" id="SEO66045.1"/>
    </source>
</evidence>